<evidence type="ECO:0000256" key="5">
    <source>
        <dbReference type="ARBA" id="ARBA00022777"/>
    </source>
</evidence>
<protein>
    <recommendedName>
        <fullName evidence="2">hydroxymethylpyrimidine kinase</fullName>
        <ecNumber evidence="2">2.7.1.49</ecNumber>
    </recommendedName>
</protein>
<sequence length="274" mass="28660">MTPNLLSIAGSDPSGGAGIQADLKTFSAFRCYGMAALTALTAQNTRGVTAVHVPPPQFLKAQIDAIYADIRVDAVKIGMLATGAIVSVVADRLKTYGQNLIVIDPVLVATSGDSLGAPDVVEALRRDLLPLATLVTPNLPEAARLAERPIPHDVAGMRNLAEIIHENSGAAVLIKGGHLNGPESTDILFDGHEHTVFSAERVETPNTHGTGCTLSAAIAACLAQGANLIEAIEAAKDYLTEALLRSGSLKVGGGHGPVQHFHALWPETDHERLQ</sequence>
<evidence type="ECO:0000256" key="4">
    <source>
        <dbReference type="ARBA" id="ARBA00022741"/>
    </source>
</evidence>
<dbReference type="GO" id="GO:0009228">
    <property type="term" value="P:thiamine biosynthetic process"/>
    <property type="evidence" value="ECO:0007669"/>
    <property type="project" value="InterPro"/>
</dbReference>
<dbReference type="NCBIfam" id="TIGR00097">
    <property type="entry name" value="HMP-P_kinase"/>
    <property type="match status" value="1"/>
</dbReference>
<gene>
    <name evidence="8" type="primary">thiD</name>
    <name evidence="8" type="ORF">M8523_27070</name>
</gene>
<evidence type="ECO:0000313" key="9">
    <source>
        <dbReference type="Proteomes" id="UP001165667"/>
    </source>
</evidence>
<dbReference type="GO" id="GO:0005524">
    <property type="term" value="F:ATP binding"/>
    <property type="evidence" value="ECO:0007669"/>
    <property type="project" value="UniProtKB-KW"/>
</dbReference>
<reference evidence="8" key="1">
    <citation type="submission" date="2022-05" db="EMBL/GenBank/DDBJ databases">
        <authorList>
            <person name="Pankratov T."/>
        </authorList>
    </citation>
    <scope>NUCLEOTIDE SEQUENCE</scope>
    <source>
        <strain evidence="8">BP6-180914</strain>
    </source>
</reference>
<comment type="pathway">
    <text evidence="1">Cofactor biosynthesis; thiamine diphosphate biosynthesis.</text>
</comment>
<evidence type="ECO:0000256" key="2">
    <source>
        <dbReference type="ARBA" id="ARBA00012135"/>
    </source>
</evidence>
<dbReference type="Pfam" id="PF08543">
    <property type="entry name" value="Phos_pyr_kin"/>
    <property type="match status" value="1"/>
</dbReference>
<dbReference type="CDD" id="cd01169">
    <property type="entry name" value="HMPP_kinase"/>
    <property type="match status" value="1"/>
</dbReference>
<dbReference type="SUPFAM" id="SSF53613">
    <property type="entry name" value="Ribokinase-like"/>
    <property type="match status" value="1"/>
</dbReference>
<keyword evidence="4" id="KW-0547">Nucleotide-binding</keyword>
<evidence type="ECO:0000256" key="3">
    <source>
        <dbReference type="ARBA" id="ARBA00022679"/>
    </source>
</evidence>
<dbReference type="InterPro" id="IPR004399">
    <property type="entry name" value="HMP/HMP-P_kinase_dom"/>
</dbReference>
<evidence type="ECO:0000259" key="7">
    <source>
        <dbReference type="Pfam" id="PF08543"/>
    </source>
</evidence>
<dbReference type="GO" id="GO:0008972">
    <property type="term" value="F:phosphomethylpyrimidine kinase activity"/>
    <property type="evidence" value="ECO:0007669"/>
    <property type="project" value="InterPro"/>
</dbReference>
<dbReference type="InterPro" id="IPR013749">
    <property type="entry name" value="PM/HMP-P_kinase-1"/>
</dbReference>
<accession>A0AA41Z2J4</accession>
<keyword evidence="9" id="KW-1185">Reference proteome</keyword>
<proteinExistence type="predicted"/>
<dbReference type="Proteomes" id="UP001165667">
    <property type="component" value="Unassembled WGS sequence"/>
</dbReference>
<feature type="domain" description="Pyridoxamine kinase/Phosphomethylpyrimidine kinase" evidence="7">
    <location>
        <begin position="12"/>
        <end position="259"/>
    </location>
</feature>
<dbReference type="PANTHER" id="PTHR20858:SF17">
    <property type="entry name" value="HYDROXYMETHYLPYRIMIDINE_PHOSPHOMETHYLPYRIMIDINE KINASE THI20-RELATED"/>
    <property type="match status" value="1"/>
</dbReference>
<dbReference type="EMBL" id="JAMOIM010000029">
    <property type="protein sequence ID" value="MCW6511640.1"/>
    <property type="molecule type" value="Genomic_DNA"/>
</dbReference>
<dbReference type="FunFam" id="3.40.1190.20:FF:000003">
    <property type="entry name" value="Phosphomethylpyrimidine kinase ThiD"/>
    <property type="match status" value="1"/>
</dbReference>
<dbReference type="RefSeq" id="WP_282588013.1">
    <property type="nucleotide sequence ID" value="NZ_JAMOIM010000029.1"/>
</dbReference>
<dbReference type="GO" id="GO:0005829">
    <property type="term" value="C:cytosol"/>
    <property type="evidence" value="ECO:0007669"/>
    <property type="project" value="TreeGrafter"/>
</dbReference>
<name>A0AA41Z2J4_9HYPH</name>
<evidence type="ECO:0000256" key="1">
    <source>
        <dbReference type="ARBA" id="ARBA00004948"/>
    </source>
</evidence>
<dbReference type="EC" id="2.7.1.49" evidence="2"/>
<dbReference type="PANTHER" id="PTHR20858">
    <property type="entry name" value="PHOSPHOMETHYLPYRIMIDINE KINASE"/>
    <property type="match status" value="1"/>
</dbReference>
<keyword evidence="5 8" id="KW-0418">Kinase</keyword>
<evidence type="ECO:0000256" key="6">
    <source>
        <dbReference type="ARBA" id="ARBA00022840"/>
    </source>
</evidence>
<dbReference type="InterPro" id="IPR029056">
    <property type="entry name" value="Ribokinase-like"/>
</dbReference>
<evidence type="ECO:0000313" key="8">
    <source>
        <dbReference type="EMBL" id="MCW6511640.1"/>
    </source>
</evidence>
<dbReference type="Gene3D" id="3.40.1190.20">
    <property type="match status" value="1"/>
</dbReference>
<dbReference type="AlphaFoldDB" id="A0AA41Z2J4"/>
<comment type="caution">
    <text evidence="8">The sequence shown here is derived from an EMBL/GenBank/DDBJ whole genome shotgun (WGS) entry which is preliminary data.</text>
</comment>
<keyword evidence="3 8" id="KW-0808">Transferase</keyword>
<organism evidence="8 9">
    <name type="scientific">Lichenifustis flavocetrariae</name>
    <dbReference type="NCBI Taxonomy" id="2949735"/>
    <lineage>
        <taxon>Bacteria</taxon>
        <taxon>Pseudomonadati</taxon>
        <taxon>Pseudomonadota</taxon>
        <taxon>Alphaproteobacteria</taxon>
        <taxon>Hyphomicrobiales</taxon>
        <taxon>Lichenihabitantaceae</taxon>
        <taxon>Lichenifustis</taxon>
    </lineage>
</organism>
<dbReference type="GO" id="GO:0008902">
    <property type="term" value="F:hydroxymethylpyrimidine kinase activity"/>
    <property type="evidence" value="ECO:0007669"/>
    <property type="project" value="UniProtKB-EC"/>
</dbReference>
<keyword evidence="6" id="KW-0067">ATP-binding</keyword>